<dbReference type="GO" id="GO:0008825">
    <property type="term" value="F:cyclopropane-fatty-acyl-phospholipid synthase activity"/>
    <property type="evidence" value="ECO:0007669"/>
    <property type="project" value="UniProtKB-EC"/>
</dbReference>
<dbReference type="EC" id="2.1.1.79" evidence="6"/>
<dbReference type="NCBIfam" id="NF008686">
    <property type="entry name" value="PRK11705.1"/>
    <property type="match status" value="1"/>
</dbReference>
<organism evidence="6 7">
    <name type="scientific">Prosthecochloris vibrioformis</name>
    <name type="common">Chlorobium vibrioforme</name>
    <dbReference type="NCBI Taxonomy" id="1098"/>
    <lineage>
        <taxon>Bacteria</taxon>
        <taxon>Pseudomonadati</taxon>
        <taxon>Chlorobiota</taxon>
        <taxon>Chlorobiia</taxon>
        <taxon>Chlorobiales</taxon>
        <taxon>Chlorobiaceae</taxon>
        <taxon>Prosthecochloris</taxon>
    </lineage>
</organism>
<sequence>MGGNLYERKIRHLLSRAGVTVDGTNPWDIRVHTEKFYKRVFTESHLGIGESYMDNWWDCDALDQFFYRILRARLDQNVLQITRVLSNVAGLVLNLQKPSRAYIVGERHYNIGNDLYEAMLDKHMLYSCAYWNGADTLDEAQENKLRLIFNKLQLKPGMHLLDIGCGWGGAARFAALHYGVKVTGVTISREQKKKADELRNGLPVDIHLMDYREIRGMYDRIYSIGMFEHVGVKNYTHFFDFTRNCLKNDGLFLLHTIGSNRSSKNTDTWTHKYIFPNSMLPSSRQITAACEQRHIIEDWHGFGNEYSRTLLAWHRNFERHWSELGHRYDERFYRMWRYYLLSAAGSFRARNVQLWQVLFSNNGITGDYHVTRECRTAMTY</sequence>
<dbReference type="InterPro" id="IPR029063">
    <property type="entry name" value="SAM-dependent_MTases_sf"/>
</dbReference>
<dbReference type="InterPro" id="IPR003333">
    <property type="entry name" value="CMAS"/>
</dbReference>
<dbReference type="AlphaFoldDB" id="A0A5C4S1I6"/>
<dbReference type="InterPro" id="IPR050723">
    <property type="entry name" value="CFA/CMAS"/>
</dbReference>
<comment type="caution">
    <text evidence="6">The sequence shown here is derived from an EMBL/GenBank/DDBJ whole genome shotgun (WGS) entry which is preliminary data.</text>
</comment>
<evidence type="ECO:0000256" key="5">
    <source>
        <dbReference type="ARBA" id="ARBA00023098"/>
    </source>
</evidence>
<keyword evidence="4" id="KW-0949">S-adenosyl-L-methionine</keyword>
<keyword evidence="2 6" id="KW-0489">Methyltransferase</keyword>
<reference evidence="6 7" key="1">
    <citation type="submission" date="2019-05" db="EMBL/GenBank/DDBJ databases">
        <title>Draft Whole-Genome sequence of the green sulfur bacterium Prosthecochloris vibrioformis DSM 260.</title>
        <authorList>
            <person name="Meyer T.E."/>
            <person name="Kyndt J.A."/>
        </authorList>
    </citation>
    <scope>NUCLEOTIDE SEQUENCE [LARGE SCALE GENOMIC DNA]</scope>
    <source>
        <strain evidence="6 7">DSM 260</strain>
    </source>
</reference>
<dbReference type="Proteomes" id="UP000309544">
    <property type="component" value="Unassembled WGS sequence"/>
</dbReference>
<name>A0A5C4S1I6_PROVB</name>
<keyword evidence="5" id="KW-0443">Lipid metabolism</keyword>
<dbReference type="PANTHER" id="PTHR43667">
    <property type="entry name" value="CYCLOPROPANE-FATTY-ACYL-PHOSPHOLIPID SYNTHASE"/>
    <property type="match status" value="1"/>
</dbReference>
<dbReference type="CDD" id="cd02440">
    <property type="entry name" value="AdoMet_MTases"/>
    <property type="match status" value="1"/>
</dbReference>
<evidence type="ECO:0000256" key="3">
    <source>
        <dbReference type="ARBA" id="ARBA00022679"/>
    </source>
</evidence>
<gene>
    <name evidence="6" type="ORF">FGF68_05200</name>
</gene>
<dbReference type="Gene3D" id="3.40.50.150">
    <property type="entry name" value="Vaccinia Virus protein VP39"/>
    <property type="match status" value="1"/>
</dbReference>
<keyword evidence="7" id="KW-1185">Reference proteome</keyword>
<dbReference type="GO" id="GO:0032259">
    <property type="term" value="P:methylation"/>
    <property type="evidence" value="ECO:0007669"/>
    <property type="project" value="UniProtKB-KW"/>
</dbReference>
<accession>A0A5C4S1I6</accession>
<dbReference type="PANTHER" id="PTHR43667:SF1">
    <property type="entry name" value="CYCLOPROPANE-FATTY-ACYL-PHOSPHOLIPID SYNTHASE"/>
    <property type="match status" value="1"/>
</dbReference>
<dbReference type="Pfam" id="PF02353">
    <property type="entry name" value="CMAS"/>
    <property type="match status" value="1"/>
</dbReference>
<evidence type="ECO:0000256" key="4">
    <source>
        <dbReference type="ARBA" id="ARBA00022691"/>
    </source>
</evidence>
<protein>
    <submittedName>
        <fullName evidence="6">Cyclopropane fatty acyl phospholipid synthase</fullName>
        <ecNumber evidence="6">2.1.1.79</ecNumber>
    </submittedName>
</protein>
<evidence type="ECO:0000313" key="7">
    <source>
        <dbReference type="Proteomes" id="UP000309544"/>
    </source>
</evidence>
<dbReference type="GO" id="GO:0008610">
    <property type="term" value="P:lipid biosynthetic process"/>
    <property type="evidence" value="ECO:0007669"/>
    <property type="project" value="InterPro"/>
</dbReference>
<comment type="similarity">
    <text evidence="1">Belongs to the CFA/CMAS family.</text>
</comment>
<evidence type="ECO:0000256" key="1">
    <source>
        <dbReference type="ARBA" id="ARBA00010815"/>
    </source>
</evidence>
<dbReference type="RefSeq" id="WP_139626447.1">
    <property type="nucleotide sequence ID" value="NZ_VDCI01000003.1"/>
</dbReference>
<proteinExistence type="inferred from homology"/>
<evidence type="ECO:0000256" key="2">
    <source>
        <dbReference type="ARBA" id="ARBA00022603"/>
    </source>
</evidence>
<dbReference type="EMBL" id="VDCI01000003">
    <property type="protein sequence ID" value="TNJ36972.1"/>
    <property type="molecule type" value="Genomic_DNA"/>
</dbReference>
<keyword evidence="3 6" id="KW-0808">Transferase</keyword>
<evidence type="ECO:0000313" key="6">
    <source>
        <dbReference type="EMBL" id="TNJ36972.1"/>
    </source>
</evidence>
<dbReference type="SUPFAM" id="SSF53335">
    <property type="entry name" value="S-adenosyl-L-methionine-dependent methyltransferases"/>
    <property type="match status" value="1"/>
</dbReference>
<dbReference type="PIRSF" id="PIRSF003085">
    <property type="entry name" value="CMAS"/>
    <property type="match status" value="1"/>
</dbReference>